<dbReference type="EMBL" id="SNRW01011057">
    <property type="protein sequence ID" value="KAA6375684.1"/>
    <property type="molecule type" value="Genomic_DNA"/>
</dbReference>
<dbReference type="AlphaFoldDB" id="A0A5J4UZM5"/>
<evidence type="ECO:0000313" key="1">
    <source>
        <dbReference type="EMBL" id="KAA6375684.1"/>
    </source>
</evidence>
<proteinExistence type="predicted"/>
<reference evidence="1 2" key="1">
    <citation type="submission" date="2019-03" db="EMBL/GenBank/DDBJ databases">
        <title>Single cell metagenomics reveals metabolic interactions within the superorganism composed of flagellate Streblomastix strix and complex community of Bacteroidetes bacteria on its surface.</title>
        <authorList>
            <person name="Treitli S.C."/>
            <person name="Kolisko M."/>
            <person name="Husnik F."/>
            <person name="Keeling P."/>
            <person name="Hampl V."/>
        </authorList>
    </citation>
    <scope>NUCLEOTIDE SEQUENCE [LARGE SCALE GENOMIC DNA]</scope>
    <source>
        <strain evidence="1">ST1C</strain>
    </source>
</reference>
<gene>
    <name evidence="1" type="ORF">EZS28_028788</name>
</gene>
<dbReference type="Proteomes" id="UP000324800">
    <property type="component" value="Unassembled WGS sequence"/>
</dbReference>
<accession>A0A5J4UZM5</accession>
<protein>
    <submittedName>
        <fullName evidence="1">Uncharacterized protein</fullName>
    </submittedName>
</protein>
<evidence type="ECO:0000313" key="2">
    <source>
        <dbReference type="Proteomes" id="UP000324800"/>
    </source>
</evidence>
<sequence>MLGISETESVFTPEDIVAYKQYPNSADVMYIVQYRTREAAEKAWQMVYHSKESIWARGERINQLNFLWLDNKILQNEISFSFDQNQDYPAMIDDPVFNEVTILADLQQKWGLDVVKVNLFFMTQGELNGAGLITFDNTIDAEIHVIQLFGGNFNDFQMETCGRLIKCQMKLLDKDKSSGAKSKRMISGIEQIIGDYFQRLEQQQGKQLRTQAKEFVPQSKIYVQQQQQLPFPIQNSFPNYTQQLFQQ</sequence>
<comment type="caution">
    <text evidence="1">The sequence shown here is derived from an EMBL/GenBank/DDBJ whole genome shotgun (WGS) entry which is preliminary data.</text>
</comment>
<name>A0A5J4UZM5_9EUKA</name>
<organism evidence="1 2">
    <name type="scientific">Streblomastix strix</name>
    <dbReference type="NCBI Taxonomy" id="222440"/>
    <lineage>
        <taxon>Eukaryota</taxon>
        <taxon>Metamonada</taxon>
        <taxon>Preaxostyla</taxon>
        <taxon>Oxymonadida</taxon>
        <taxon>Streblomastigidae</taxon>
        <taxon>Streblomastix</taxon>
    </lineage>
</organism>